<evidence type="ECO:0000313" key="1">
    <source>
        <dbReference type="EMBL" id="TGB37902.1"/>
    </source>
</evidence>
<name>A0A4Z0HHU1_MYCPR</name>
<comment type="caution">
    <text evidence="1">The sequence shown here is derived from an EMBL/GenBank/DDBJ whole genome shotgun (WGS) entry which is preliminary data.</text>
</comment>
<keyword evidence="2" id="KW-1185">Reference proteome</keyword>
<evidence type="ECO:0000313" key="2">
    <source>
        <dbReference type="Proteomes" id="UP000297792"/>
    </source>
</evidence>
<gene>
    <name evidence="1" type="ORF">EJD98_25470</name>
</gene>
<accession>A0A4Z0HHU1</accession>
<dbReference type="AlphaFoldDB" id="A0A4Z0HHU1"/>
<dbReference type="EMBL" id="RWKA01000018">
    <property type="protein sequence ID" value="TGB37902.1"/>
    <property type="molecule type" value="Genomic_DNA"/>
</dbReference>
<sequence>MNRDDVIDVLTVVAAADRRTVGEADVDVWLTVLDDQPLDLALAAVRDHLREQPDTWIQPGHVYQRIRKMRRERGQSTLPTREYQALCDSKAAPDENPAVMAARRKAIESFACSRSTFGRVAEDSLRIADLVARQRAAAPPAPMTADSEGGGG</sequence>
<reference evidence="1 2" key="1">
    <citation type="submission" date="2018-12" db="EMBL/GenBank/DDBJ databases">
        <title>Draft genome sequences of Mycolicibacterium peregrinum isolated from a pig with lymphadenitis and from soil on the same Japanese pig farm.</title>
        <authorList>
            <person name="Komatsu T."/>
            <person name="Ohya K."/>
            <person name="Sawai K."/>
            <person name="Odoi J.O."/>
            <person name="Otsu K."/>
            <person name="Ota A."/>
            <person name="Ito T."/>
            <person name="Kawai M."/>
            <person name="Maruyama F."/>
        </authorList>
    </citation>
    <scope>NUCLEOTIDE SEQUENCE [LARGE SCALE GENOMIC DNA]</scope>
    <source>
        <strain evidence="1 2">138</strain>
    </source>
</reference>
<dbReference type="RefSeq" id="WP_135361664.1">
    <property type="nucleotide sequence ID" value="NZ_RWJZ01000016.1"/>
</dbReference>
<dbReference type="Proteomes" id="UP000297792">
    <property type="component" value="Unassembled WGS sequence"/>
</dbReference>
<protein>
    <submittedName>
        <fullName evidence="1">Uncharacterized protein</fullName>
    </submittedName>
</protein>
<proteinExistence type="predicted"/>
<organism evidence="1 2">
    <name type="scientific">Mycolicibacterium peregrinum</name>
    <name type="common">Mycobacterium peregrinum</name>
    <dbReference type="NCBI Taxonomy" id="43304"/>
    <lineage>
        <taxon>Bacteria</taxon>
        <taxon>Bacillati</taxon>
        <taxon>Actinomycetota</taxon>
        <taxon>Actinomycetes</taxon>
        <taxon>Mycobacteriales</taxon>
        <taxon>Mycobacteriaceae</taxon>
        <taxon>Mycolicibacterium</taxon>
    </lineage>
</organism>